<dbReference type="InterPro" id="IPR051791">
    <property type="entry name" value="Pra-immunoreactive"/>
</dbReference>
<evidence type="ECO:0000256" key="7">
    <source>
        <dbReference type="SAM" id="Phobius"/>
    </source>
</evidence>
<proteinExistence type="predicted"/>
<dbReference type="InterPro" id="IPR010432">
    <property type="entry name" value="RDD"/>
</dbReference>
<evidence type="ECO:0000256" key="4">
    <source>
        <dbReference type="ARBA" id="ARBA00022989"/>
    </source>
</evidence>
<protein>
    <submittedName>
        <fullName evidence="9">RDD family protein</fullName>
    </submittedName>
</protein>
<keyword evidence="5 7" id="KW-0472">Membrane</keyword>
<evidence type="ECO:0000256" key="2">
    <source>
        <dbReference type="ARBA" id="ARBA00022475"/>
    </source>
</evidence>
<evidence type="ECO:0000313" key="9">
    <source>
        <dbReference type="EMBL" id="MEJ8845759.1"/>
    </source>
</evidence>
<dbReference type="PANTHER" id="PTHR36115">
    <property type="entry name" value="PROLINE-RICH ANTIGEN HOMOLOG-RELATED"/>
    <property type="match status" value="1"/>
</dbReference>
<evidence type="ECO:0000256" key="6">
    <source>
        <dbReference type="SAM" id="MobiDB-lite"/>
    </source>
</evidence>
<organism evidence="9 10">
    <name type="scientific">Variovorax rhizosphaerae</name>
    <dbReference type="NCBI Taxonomy" id="1836200"/>
    <lineage>
        <taxon>Bacteria</taxon>
        <taxon>Pseudomonadati</taxon>
        <taxon>Pseudomonadota</taxon>
        <taxon>Betaproteobacteria</taxon>
        <taxon>Burkholderiales</taxon>
        <taxon>Comamonadaceae</taxon>
        <taxon>Variovorax</taxon>
    </lineage>
</organism>
<name>A0ABU8WEG6_9BURK</name>
<feature type="transmembrane region" description="Helical" evidence="7">
    <location>
        <begin position="74"/>
        <end position="93"/>
    </location>
</feature>
<dbReference type="RefSeq" id="WP_340340897.1">
    <property type="nucleotide sequence ID" value="NZ_JBBKZT010000001.1"/>
</dbReference>
<dbReference type="Pfam" id="PF06271">
    <property type="entry name" value="RDD"/>
    <property type="match status" value="1"/>
</dbReference>
<accession>A0ABU8WEG6</accession>
<evidence type="ECO:0000256" key="1">
    <source>
        <dbReference type="ARBA" id="ARBA00004651"/>
    </source>
</evidence>
<dbReference type="EMBL" id="JBBKZT010000001">
    <property type="protein sequence ID" value="MEJ8845759.1"/>
    <property type="molecule type" value="Genomic_DNA"/>
</dbReference>
<comment type="subcellular location">
    <subcellularLocation>
        <location evidence="1">Cell membrane</location>
        <topology evidence="1">Multi-pass membrane protein</topology>
    </subcellularLocation>
</comment>
<evidence type="ECO:0000313" key="10">
    <source>
        <dbReference type="Proteomes" id="UP001385892"/>
    </source>
</evidence>
<keyword evidence="2" id="KW-1003">Cell membrane</keyword>
<feature type="region of interest" description="Disordered" evidence="6">
    <location>
        <begin position="1"/>
        <end position="23"/>
    </location>
</feature>
<comment type="caution">
    <text evidence="9">The sequence shown here is derived from an EMBL/GenBank/DDBJ whole genome shotgun (WGS) entry which is preliminary data.</text>
</comment>
<keyword evidence="4 7" id="KW-1133">Transmembrane helix</keyword>
<sequence>MEPTSQDERYAPPQSHVEDVQSEHRRGELAGRWTRLFAYIVDGVILSFATHLLGDFSPLVDPAADTGGLWTLRVEEFGMELVLFLLLNGYLLVMRGQTIGKALFRIRIARPDGARVSTARVIGLRCCLDAVTGVTTGTLLLYVFIDALFIFRKSRRCLHDIIADTIVVRA</sequence>
<feature type="transmembrane region" description="Helical" evidence="7">
    <location>
        <begin position="36"/>
        <end position="54"/>
    </location>
</feature>
<feature type="domain" description="RDD" evidence="8">
    <location>
        <begin position="29"/>
        <end position="163"/>
    </location>
</feature>
<evidence type="ECO:0000256" key="5">
    <source>
        <dbReference type="ARBA" id="ARBA00023136"/>
    </source>
</evidence>
<reference evidence="9 10" key="1">
    <citation type="submission" date="2024-03" db="EMBL/GenBank/DDBJ databases">
        <title>Novel species of the genus Variovorax.</title>
        <authorList>
            <person name="Liu Q."/>
            <person name="Xin Y.-H."/>
        </authorList>
    </citation>
    <scope>NUCLEOTIDE SEQUENCE [LARGE SCALE GENOMIC DNA]</scope>
    <source>
        <strain evidence="9 10">KACC 18900</strain>
    </source>
</reference>
<keyword evidence="10" id="KW-1185">Reference proteome</keyword>
<dbReference type="Proteomes" id="UP001385892">
    <property type="component" value="Unassembled WGS sequence"/>
</dbReference>
<keyword evidence="3 7" id="KW-0812">Transmembrane</keyword>
<gene>
    <name evidence="9" type="ORF">WKW82_03825</name>
</gene>
<evidence type="ECO:0000256" key="3">
    <source>
        <dbReference type="ARBA" id="ARBA00022692"/>
    </source>
</evidence>
<evidence type="ECO:0000259" key="8">
    <source>
        <dbReference type="Pfam" id="PF06271"/>
    </source>
</evidence>